<name>A0A4R3J4W0_9PROT</name>
<feature type="region of interest" description="Disordered" evidence="1">
    <location>
        <begin position="1"/>
        <end position="28"/>
    </location>
</feature>
<dbReference type="Pfam" id="PF13365">
    <property type="entry name" value="Trypsin_2"/>
    <property type="match status" value="1"/>
</dbReference>
<dbReference type="EMBL" id="SLZW01000009">
    <property type="protein sequence ID" value="TCS60909.1"/>
    <property type="molecule type" value="Genomic_DNA"/>
</dbReference>
<accession>A0A4R3J4W0</accession>
<dbReference type="InterPro" id="IPR001940">
    <property type="entry name" value="Peptidase_S1C"/>
</dbReference>
<dbReference type="Gene3D" id="2.40.10.120">
    <property type="match status" value="1"/>
</dbReference>
<reference evidence="2 3" key="1">
    <citation type="submission" date="2019-03" db="EMBL/GenBank/DDBJ databases">
        <title>Genomic Encyclopedia of Type Strains, Phase IV (KMG-IV): sequencing the most valuable type-strain genomes for metagenomic binning, comparative biology and taxonomic classification.</title>
        <authorList>
            <person name="Goeker M."/>
        </authorList>
    </citation>
    <scope>NUCLEOTIDE SEQUENCE [LARGE SCALE GENOMIC DNA]</scope>
    <source>
        <strain evidence="2 3">DSM 101688</strain>
    </source>
</reference>
<dbReference type="PRINTS" id="PR00834">
    <property type="entry name" value="PROTEASES2C"/>
</dbReference>
<evidence type="ECO:0000256" key="1">
    <source>
        <dbReference type="SAM" id="MobiDB-lite"/>
    </source>
</evidence>
<evidence type="ECO:0000313" key="2">
    <source>
        <dbReference type="EMBL" id="TCS60909.1"/>
    </source>
</evidence>
<dbReference type="PANTHER" id="PTHR22939:SF129">
    <property type="entry name" value="SERINE PROTEASE HTRA2, MITOCHONDRIAL"/>
    <property type="match status" value="1"/>
</dbReference>
<comment type="caution">
    <text evidence="2">The sequence shown here is derived from an EMBL/GenBank/DDBJ whole genome shotgun (WGS) entry which is preliminary data.</text>
</comment>
<dbReference type="Proteomes" id="UP000295304">
    <property type="component" value="Unassembled WGS sequence"/>
</dbReference>
<evidence type="ECO:0000313" key="3">
    <source>
        <dbReference type="Proteomes" id="UP000295304"/>
    </source>
</evidence>
<sequence length="807" mass="89358">MAYLHDQGGHGTHPGKTCSPHNSTHPRHTRFNRHAHFKANSTRLAVIGLVAILSACQTISPNQGLNANPGRETQTAARTTATQKAPEKKISLSFYTPFYTRADQMLSLEKEGKFADALRLYVEQKAHFATPSDRDKAALQALGDHFNATFKPRLTHDLNALATLHWPAPEAQWPAFGKALRDSADLLKTYNANPLLKRAAYRDPQTDRLQARTDALRAALKADFAARFAARPIVRLASLFQNYPLKTSARDFFEGAPDALKTKLSKASPEDVLSVADAFARDDFTPAQWTWLGMTYLHGKLGRGKPTLDHLLAALDNAKKAGFTISSVPDVKIDFAEVTSPTLLKNGQIDFSAEVKIDLPFNTAKTNVEKALGDKSDLLIIFNVAQAKARRKVRGLKKRSSTFLSGKTHDPNPAWEDARFKVIEAQSNLNATRNQTTANSYSSGYQSSASIFLNSLAGLVSTVVQDKALKTAQKTLKETPRFIDTPIYSKYQYEIARVDAQKIMTVRYYIIDRLDKRYFKSTFDVSENRTFHIAYNVNDADPQKKSVLSNNDVEKTVTDWEDSPITVALSDLIADYRKHEAESRPLPSETALRRAITKDRNTALARAKGGDVKSHVTADARFDSVVEVFTGSGTLGSGFYIAPDIVLTNWHVVENHKFVEMKTYQGRETFGKVVNKDVRLDLAAIRVQDRGKPVRFFHGKTLELGSPVEVIGHPEGLAFSITRGIISSLREHASINLPGGGGKDVLYIQTDAPINHGNSGGPLFLGDRVIGVNTWGVGKNISEGLNFSIHYSEIETFLRDTFPNMKF</sequence>
<dbReference type="GO" id="GO:0006508">
    <property type="term" value="P:proteolysis"/>
    <property type="evidence" value="ECO:0007669"/>
    <property type="project" value="InterPro"/>
</dbReference>
<dbReference type="PANTHER" id="PTHR22939">
    <property type="entry name" value="SERINE PROTEASE FAMILY S1C HTRA-RELATED"/>
    <property type="match status" value="1"/>
</dbReference>
<organism evidence="2 3">
    <name type="scientific">Varunaivibrio sulfuroxidans</name>
    <dbReference type="NCBI Taxonomy" id="1773489"/>
    <lineage>
        <taxon>Bacteria</taxon>
        <taxon>Pseudomonadati</taxon>
        <taxon>Pseudomonadota</taxon>
        <taxon>Alphaproteobacteria</taxon>
        <taxon>Rhodospirillales</taxon>
        <taxon>Magnetovibrionaceae</taxon>
        <taxon>Varunaivibrio</taxon>
    </lineage>
</organism>
<dbReference type="AlphaFoldDB" id="A0A4R3J4W0"/>
<protein>
    <submittedName>
        <fullName evidence="2">Trypsin-like peptidase</fullName>
    </submittedName>
</protein>
<dbReference type="GO" id="GO:0004252">
    <property type="term" value="F:serine-type endopeptidase activity"/>
    <property type="evidence" value="ECO:0007669"/>
    <property type="project" value="InterPro"/>
</dbReference>
<proteinExistence type="predicted"/>
<dbReference type="InterPro" id="IPR009003">
    <property type="entry name" value="Peptidase_S1_PA"/>
</dbReference>
<gene>
    <name evidence="2" type="ORF">EDD55_10969</name>
</gene>
<dbReference type="SUPFAM" id="SSF50494">
    <property type="entry name" value="Trypsin-like serine proteases"/>
    <property type="match status" value="1"/>
</dbReference>
<keyword evidence="3" id="KW-1185">Reference proteome</keyword>